<dbReference type="RefSeq" id="WP_188497590.1">
    <property type="nucleotide sequence ID" value="NZ_BMFV01000017.1"/>
</dbReference>
<sequence>MKKVLNWNQDIEDESKMNKTIQKTLLACVLQQGFWDRWFSHGIEPNVINKKKQQLATLEGWVRTLEHRASELSQLAMTHERNQDHLEAAHHYALSGLYYCLLQWIFPVQCDAKAEWYGLCVSQMNKADAVSPYKKTRHTLRRGDVQYVGKVSEPLAPSKGVVIIVTPIDSAKEELFSYEQDFLRGGFSVVIFDGPGQGETVLETGHKASQQHCHSFLEAVIRFSHHAFPDLPLHLFGTSSGATWSLEGGKNPLISKVIAVSPATKHDIHMPDFFKERMENTLEDFNQGFLPPLAEREKLNQVVLFHGKEDVMVDKRDLLDLYENLSEPKRFIEYEGEGHCCNFKLSEIRARSMKWLKGEKIHGI</sequence>
<reference evidence="2" key="1">
    <citation type="journal article" date="2014" name="Int. J. Syst. Evol. Microbiol.">
        <title>Complete genome sequence of Corynebacterium casei LMG S-19264T (=DSM 44701T), isolated from a smear-ripened cheese.</title>
        <authorList>
            <consortium name="US DOE Joint Genome Institute (JGI-PGF)"/>
            <person name="Walter F."/>
            <person name="Albersmeier A."/>
            <person name="Kalinowski J."/>
            <person name="Ruckert C."/>
        </authorList>
    </citation>
    <scope>NUCLEOTIDE SEQUENCE</scope>
    <source>
        <strain evidence="2">CGMCC 1.12777</strain>
    </source>
</reference>
<keyword evidence="3" id="KW-1185">Reference proteome</keyword>
<proteinExistence type="predicted"/>
<dbReference type="Proteomes" id="UP000656813">
    <property type="component" value="Unassembled WGS sequence"/>
</dbReference>
<evidence type="ECO:0000313" key="3">
    <source>
        <dbReference type="Proteomes" id="UP000656813"/>
    </source>
</evidence>
<reference evidence="2" key="2">
    <citation type="submission" date="2020-09" db="EMBL/GenBank/DDBJ databases">
        <authorList>
            <person name="Sun Q."/>
            <person name="Zhou Y."/>
        </authorList>
    </citation>
    <scope>NUCLEOTIDE SEQUENCE</scope>
    <source>
        <strain evidence="2">CGMCC 1.12777</strain>
    </source>
</reference>
<accession>A0A8J3EMH1</accession>
<name>A0A8J3EMH1_9BACL</name>
<dbReference type="AlphaFoldDB" id="A0A8J3EMH1"/>
<organism evidence="2 3">
    <name type="scientific">Pullulanibacillus pueri</name>
    <dbReference type="NCBI Taxonomy" id="1437324"/>
    <lineage>
        <taxon>Bacteria</taxon>
        <taxon>Bacillati</taxon>
        <taxon>Bacillota</taxon>
        <taxon>Bacilli</taxon>
        <taxon>Bacillales</taxon>
        <taxon>Sporolactobacillaceae</taxon>
        <taxon>Pullulanibacillus</taxon>
    </lineage>
</organism>
<dbReference type="Gene3D" id="3.40.50.1820">
    <property type="entry name" value="alpha/beta hydrolase"/>
    <property type="match status" value="1"/>
</dbReference>
<feature type="domain" description="Serine aminopeptidase S33" evidence="1">
    <location>
        <begin position="177"/>
        <end position="282"/>
    </location>
</feature>
<evidence type="ECO:0000259" key="1">
    <source>
        <dbReference type="Pfam" id="PF12146"/>
    </source>
</evidence>
<dbReference type="InterPro" id="IPR022742">
    <property type="entry name" value="Hydrolase_4"/>
</dbReference>
<protein>
    <recommendedName>
        <fullName evidence="1">Serine aminopeptidase S33 domain-containing protein</fullName>
    </recommendedName>
</protein>
<comment type="caution">
    <text evidence="2">The sequence shown here is derived from an EMBL/GenBank/DDBJ whole genome shotgun (WGS) entry which is preliminary data.</text>
</comment>
<dbReference type="EMBL" id="BMFV01000017">
    <property type="protein sequence ID" value="GGH83206.1"/>
    <property type="molecule type" value="Genomic_DNA"/>
</dbReference>
<gene>
    <name evidence="2" type="ORF">GCM10007096_23730</name>
</gene>
<dbReference type="SUPFAM" id="SSF53474">
    <property type="entry name" value="alpha/beta-Hydrolases"/>
    <property type="match status" value="1"/>
</dbReference>
<dbReference type="Pfam" id="PF12146">
    <property type="entry name" value="Hydrolase_4"/>
    <property type="match status" value="1"/>
</dbReference>
<dbReference type="InterPro" id="IPR029058">
    <property type="entry name" value="AB_hydrolase_fold"/>
</dbReference>
<evidence type="ECO:0000313" key="2">
    <source>
        <dbReference type="EMBL" id="GGH83206.1"/>
    </source>
</evidence>